<keyword evidence="2" id="KW-1185">Reference proteome</keyword>
<evidence type="ECO:0000313" key="1">
    <source>
        <dbReference type="EMBL" id="MFC7010915.1"/>
    </source>
</evidence>
<organism evidence="1 2">
    <name type="scientific">Streptomyces viridiviolaceus</name>
    <dbReference type="NCBI Taxonomy" id="68282"/>
    <lineage>
        <taxon>Bacteria</taxon>
        <taxon>Bacillati</taxon>
        <taxon>Actinomycetota</taxon>
        <taxon>Actinomycetes</taxon>
        <taxon>Kitasatosporales</taxon>
        <taxon>Streptomycetaceae</taxon>
        <taxon>Streptomyces</taxon>
    </lineage>
</organism>
<gene>
    <name evidence="1" type="ORF">ACFQMH_04180</name>
</gene>
<name>A0ABW2DSV0_9ACTN</name>
<sequence length="103" mass="11367">MMRRCGWGTKEGQETVPAVEISREVFVWALRKACLSHHVPELHGDPATWKRQLRQAPADVTPPASEIHGLARVGDTGRATALLPHGRPSPLEEGMTAHLFSLR</sequence>
<reference evidence="2" key="1">
    <citation type="journal article" date="2019" name="Int. J. Syst. Evol. Microbiol.">
        <title>The Global Catalogue of Microorganisms (GCM) 10K type strain sequencing project: providing services to taxonomists for standard genome sequencing and annotation.</title>
        <authorList>
            <consortium name="The Broad Institute Genomics Platform"/>
            <consortium name="The Broad Institute Genome Sequencing Center for Infectious Disease"/>
            <person name="Wu L."/>
            <person name="Ma J."/>
        </authorList>
    </citation>
    <scope>NUCLEOTIDE SEQUENCE [LARGE SCALE GENOMIC DNA]</scope>
    <source>
        <strain evidence="2">JCM 4855</strain>
    </source>
</reference>
<dbReference type="RefSeq" id="WP_308434649.1">
    <property type="nucleotide sequence ID" value="NZ_BMWA01000005.1"/>
</dbReference>
<accession>A0ABW2DSV0</accession>
<comment type="caution">
    <text evidence="1">The sequence shown here is derived from an EMBL/GenBank/DDBJ whole genome shotgun (WGS) entry which is preliminary data.</text>
</comment>
<dbReference type="Pfam" id="PF14124">
    <property type="entry name" value="DUF4291"/>
    <property type="match status" value="1"/>
</dbReference>
<proteinExistence type="predicted"/>
<dbReference type="EMBL" id="JBHSYM010000007">
    <property type="protein sequence ID" value="MFC7010915.1"/>
    <property type="molecule type" value="Genomic_DNA"/>
</dbReference>
<dbReference type="InterPro" id="IPR025633">
    <property type="entry name" value="DUF4291"/>
</dbReference>
<evidence type="ECO:0000313" key="2">
    <source>
        <dbReference type="Proteomes" id="UP001596409"/>
    </source>
</evidence>
<dbReference type="Proteomes" id="UP001596409">
    <property type="component" value="Unassembled WGS sequence"/>
</dbReference>
<protein>
    <submittedName>
        <fullName evidence="1">DUF4291 family protein</fullName>
    </submittedName>
</protein>